<dbReference type="AlphaFoldDB" id="A0A7I9VJP3"/>
<evidence type="ECO:0000313" key="7">
    <source>
        <dbReference type="EMBL" id="GEJ56207.1"/>
    </source>
</evidence>
<dbReference type="Pfam" id="PF01590">
    <property type="entry name" value="GAF"/>
    <property type="match status" value="1"/>
</dbReference>
<name>A0A7I9VJP3_9BACT</name>
<dbReference type="EC" id="2.7.7.65" evidence="1"/>
<dbReference type="GO" id="GO:0005886">
    <property type="term" value="C:plasma membrane"/>
    <property type="evidence" value="ECO:0007669"/>
    <property type="project" value="TreeGrafter"/>
</dbReference>
<dbReference type="CDD" id="cd01949">
    <property type="entry name" value="GGDEF"/>
    <property type="match status" value="1"/>
</dbReference>
<accession>A0A7I9VJP3</accession>
<evidence type="ECO:0000259" key="6">
    <source>
        <dbReference type="PROSITE" id="PS50887"/>
    </source>
</evidence>
<dbReference type="PANTHER" id="PTHR45138:SF9">
    <property type="entry name" value="DIGUANYLATE CYCLASE DGCM-RELATED"/>
    <property type="match status" value="1"/>
</dbReference>
<proteinExistence type="predicted"/>
<evidence type="ECO:0000256" key="3">
    <source>
        <dbReference type="SAM" id="Coils"/>
    </source>
</evidence>
<dbReference type="GO" id="GO:0007165">
    <property type="term" value="P:signal transduction"/>
    <property type="evidence" value="ECO:0007669"/>
    <property type="project" value="InterPro"/>
</dbReference>
<dbReference type="Gene3D" id="6.10.340.10">
    <property type="match status" value="1"/>
</dbReference>
<protein>
    <recommendedName>
        <fullName evidence="1">diguanylate cyclase</fullName>
        <ecNumber evidence="1">2.7.7.65</ecNumber>
    </recommendedName>
</protein>
<dbReference type="CDD" id="cd06225">
    <property type="entry name" value="HAMP"/>
    <property type="match status" value="1"/>
</dbReference>
<feature type="domain" description="HAMP" evidence="5">
    <location>
        <begin position="68"/>
        <end position="120"/>
    </location>
</feature>
<comment type="catalytic activity">
    <reaction evidence="2">
        <text>2 GTP = 3',3'-c-di-GMP + 2 diphosphate</text>
        <dbReference type="Rhea" id="RHEA:24898"/>
        <dbReference type="ChEBI" id="CHEBI:33019"/>
        <dbReference type="ChEBI" id="CHEBI:37565"/>
        <dbReference type="ChEBI" id="CHEBI:58805"/>
        <dbReference type="EC" id="2.7.7.65"/>
    </reaction>
</comment>
<dbReference type="SMART" id="SM00304">
    <property type="entry name" value="HAMP"/>
    <property type="match status" value="1"/>
</dbReference>
<dbReference type="Pfam" id="PF00990">
    <property type="entry name" value="GGDEF"/>
    <property type="match status" value="1"/>
</dbReference>
<dbReference type="Gene3D" id="3.30.450.40">
    <property type="match status" value="1"/>
</dbReference>
<dbReference type="GO" id="GO:0052621">
    <property type="term" value="F:diguanylate cyclase activity"/>
    <property type="evidence" value="ECO:0007669"/>
    <property type="project" value="UniProtKB-EC"/>
</dbReference>
<dbReference type="SMART" id="SM00065">
    <property type="entry name" value="GAF"/>
    <property type="match status" value="1"/>
</dbReference>
<dbReference type="SUPFAM" id="SSF158472">
    <property type="entry name" value="HAMP domain-like"/>
    <property type="match status" value="1"/>
</dbReference>
<feature type="domain" description="GGDEF" evidence="6">
    <location>
        <begin position="356"/>
        <end position="491"/>
    </location>
</feature>
<keyword evidence="4" id="KW-0812">Transmembrane</keyword>
<dbReference type="PANTHER" id="PTHR45138">
    <property type="entry name" value="REGULATORY COMPONENTS OF SENSORY TRANSDUCTION SYSTEM"/>
    <property type="match status" value="1"/>
</dbReference>
<evidence type="ECO:0000256" key="2">
    <source>
        <dbReference type="ARBA" id="ARBA00034247"/>
    </source>
</evidence>
<keyword evidence="4" id="KW-0472">Membrane</keyword>
<dbReference type="RefSeq" id="WP_176063466.1">
    <property type="nucleotide sequence ID" value="NZ_BJTG01000002.1"/>
</dbReference>
<evidence type="ECO:0000313" key="8">
    <source>
        <dbReference type="Proteomes" id="UP000503640"/>
    </source>
</evidence>
<dbReference type="InterPro" id="IPR029016">
    <property type="entry name" value="GAF-like_dom_sf"/>
</dbReference>
<dbReference type="Pfam" id="PF00672">
    <property type="entry name" value="HAMP"/>
    <property type="match status" value="1"/>
</dbReference>
<comment type="caution">
    <text evidence="7">The sequence shown here is derived from an EMBL/GenBank/DDBJ whole genome shotgun (WGS) entry which is preliminary data.</text>
</comment>
<dbReference type="SUPFAM" id="SSF55073">
    <property type="entry name" value="Nucleotide cyclase"/>
    <property type="match status" value="1"/>
</dbReference>
<gene>
    <name evidence="7" type="ORF">AMYX_09480</name>
</gene>
<evidence type="ECO:0000256" key="4">
    <source>
        <dbReference type="SAM" id="Phobius"/>
    </source>
</evidence>
<dbReference type="FunFam" id="3.30.70.270:FF:000001">
    <property type="entry name" value="Diguanylate cyclase domain protein"/>
    <property type="match status" value="1"/>
</dbReference>
<dbReference type="SMART" id="SM00267">
    <property type="entry name" value="GGDEF"/>
    <property type="match status" value="1"/>
</dbReference>
<evidence type="ECO:0000259" key="5">
    <source>
        <dbReference type="PROSITE" id="PS50885"/>
    </source>
</evidence>
<dbReference type="InterPro" id="IPR003660">
    <property type="entry name" value="HAMP_dom"/>
</dbReference>
<feature type="coiled-coil region" evidence="3">
    <location>
        <begin position="139"/>
        <end position="173"/>
    </location>
</feature>
<keyword evidence="4" id="KW-1133">Transmembrane helix</keyword>
<dbReference type="Proteomes" id="UP000503640">
    <property type="component" value="Unassembled WGS sequence"/>
</dbReference>
<feature type="transmembrane region" description="Helical" evidence="4">
    <location>
        <begin position="12"/>
        <end position="32"/>
    </location>
</feature>
<dbReference type="InterPro" id="IPR050469">
    <property type="entry name" value="Diguanylate_Cyclase"/>
</dbReference>
<dbReference type="NCBIfam" id="TIGR00254">
    <property type="entry name" value="GGDEF"/>
    <property type="match status" value="1"/>
</dbReference>
<dbReference type="GO" id="GO:0043709">
    <property type="term" value="P:cell adhesion involved in single-species biofilm formation"/>
    <property type="evidence" value="ECO:0007669"/>
    <property type="project" value="TreeGrafter"/>
</dbReference>
<keyword evidence="3" id="KW-0175">Coiled coil</keyword>
<dbReference type="InterPro" id="IPR043128">
    <property type="entry name" value="Rev_trsase/Diguanyl_cyclase"/>
</dbReference>
<dbReference type="PROSITE" id="PS50887">
    <property type="entry name" value="GGDEF"/>
    <property type="match status" value="1"/>
</dbReference>
<dbReference type="InterPro" id="IPR000160">
    <property type="entry name" value="GGDEF_dom"/>
</dbReference>
<organism evidence="7 8">
    <name type="scientific">Anaeromyxobacter diazotrophicus</name>
    <dbReference type="NCBI Taxonomy" id="2590199"/>
    <lineage>
        <taxon>Bacteria</taxon>
        <taxon>Pseudomonadati</taxon>
        <taxon>Myxococcota</taxon>
        <taxon>Myxococcia</taxon>
        <taxon>Myxococcales</taxon>
        <taxon>Cystobacterineae</taxon>
        <taxon>Anaeromyxobacteraceae</taxon>
        <taxon>Anaeromyxobacter</taxon>
    </lineage>
</organism>
<evidence type="ECO:0000256" key="1">
    <source>
        <dbReference type="ARBA" id="ARBA00012528"/>
    </source>
</evidence>
<dbReference type="InterPro" id="IPR029787">
    <property type="entry name" value="Nucleotide_cyclase"/>
</dbReference>
<dbReference type="EMBL" id="BJTG01000002">
    <property type="protein sequence ID" value="GEJ56207.1"/>
    <property type="molecule type" value="Genomic_DNA"/>
</dbReference>
<feature type="transmembrane region" description="Helical" evidence="4">
    <location>
        <begin position="44"/>
        <end position="70"/>
    </location>
</feature>
<dbReference type="Gene3D" id="3.30.70.270">
    <property type="match status" value="1"/>
</dbReference>
<dbReference type="InterPro" id="IPR003018">
    <property type="entry name" value="GAF"/>
</dbReference>
<keyword evidence="8" id="KW-1185">Reference proteome</keyword>
<reference evidence="8" key="1">
    <citation type="journal article" date="2020" name="Appl. Environ. Microbiol.">
        <title>Diazotrophic Anaeromyxobacter Isolates from Soils.</title>
        <authorList>
            <person name="Masuda Y."/>
            <person name="Yamanaka H."/>
            <person name="Xu Z.X."/>
            <person name="Shiratori Y."/>
            <person name="Aono T."/>
            <person name="Amachi S."/>
            <person name="Senoo K."/>
            <person name="Itoh H."/>
        </authorList>
    </citation>
    <scope>NUCLEOTIDE SEQUENCE [LARGE SCALE GENOMIC DNA]</scope>
    <source>
        <strain evidence="8">R267</strain>
    </source>
</reference>
<dbReference type="SUPFAM" id="SSF55781">
    <property type="entry name" value="GAF domain-like"/>
    <property type="match status" value="1"/>
</dbReference>
<dbReference type="PROSITE" id="PS50885">
    <property type="entry name" value="HAMP"/>
    <property type="match status" value="1"/>
</dbReference>
<dbReference type="GO" id="GO:1902201">
    <property type="term" value="P:negative regulation of bacterial-type flagellum-dependent cell motility"/>
    <property type="evidence" value="ECO:0007669"/>
    <property type="project" value="TreeGrafter"/>
</dbReference>
<sequence length="511" mass="55254">MPHPLRSRIGRKLLLAVGVPSLAVSLLGVLWVRFETREAAPGLWGFALAFLGLVALVTTVVHLVSVRLLVERPLARIVASLKRAEQGDFLLRAPVETEDELGELAKSFNTALAAITDLHSQRIEDARSMESLQRELALKAQVESQARLLDQANQRLEVRLRELTLLAELARASGSTLRLDDLLAQITARVGGALGYESFALFLADERTGELVVTSTFGVDAQVKGTRVPPGEGLAGLAASERRLVLVRDTHGDPRFPVQRWTGGQHGSVAAVPMIAQDACVGALDFFRPAPDAFGEDELRFLESVAGQLAMAIANARLHERTVALSLTDSLTGLHNRRSLFQRLEMELERSRRFGHGCAVVMIDVDRFRELNEARGRLAGDTTLKAVGELLAGALRRVDVLARAGGEEFAAVLPRADRAAALEVAEKLRRLVEEAPLEHRAALPGGRVTLSLGLAVFPDDADDLAALLDCADAALFAAKQAGRDAVVAYAPGMRDRPGRRRDVRVTGRVGP</sequence>